<feature type="region of interest" description="Disordered" evidence="7">
    <location>
        <begin position="256"/>
        <end position="313"/>
    </location>
</feature>
<dbReference type="InterPro" id="IPR003439">
    <property type="entry name" value="ABC_transporter-like_ATP-bd"/>
</dbReference>
<feature type="compositionally biased region" description="Basic residues" evidence="7">
    <location>
        <begin position="183"/>
        <end position="196"/>
    </location>
</feature>
<gene>
    <name evidence="9" type="ORF">ECPE_LOCUS8096</name>
</gene>
<dbReference type="WBParaSite" id="ECPE_0000811801-mRNA-1">
    <property type="protein sequence ID" value="ECPE_0000811801-mRNA-1"/>
    <property type="gene ID" value="ECPE_0000811801"/>
</dbReference>
<comment type="similarity">
    <text evidence="2">Belongs to the ABC transporter superfamily. ABCG family. Eye pigment precursor importer (TC 3.A.1.204) subfamily.</text>
</comment>
<feature type="compositionally biased region" description="Polar residues" evidence="7">
    <location>
        <begin position="285"/>
        <end position="300"/>
    </location>
</feature>
<feature type="compositionally biased region" description="Basic residues" evidence="7">
    <location>
        <begin position="146"/>
        <end position="156"/>
    </location>
</feature>
<evidence type="ECO:0000313" key="9">
    <source>
        <dbReference type="EMBL" id="VDP82754.1"/>
    </source>
</evidence>
<accession>A0A183AMB1</accession>
<protein>
    <submittedName>
        <fullName evidence="11">ABC transporter domain-containing protein</fullName>
    </submittedName>
</protein>
<organism evidence="11">
    <name type="scientific">Echinostoma caproni</name>
    <dbReference type="NCBI Taxonomy" id="27848"/>
    <lineage>
        <taxon>Eukaryota</taxon>
        <taxon>Metazoa</taxon>
        <taxon>Spiralia</taxon>
        <taxon>Lophotrochozoa</taxon>
        <taxon>Platyhelminthes</taxon>
        <taxon>Trematoda</taxon>
        <taxon>Digenea</taxon>
        <taxon>Plagiorchiida</taxon>
        <taxon>Echinostomata</taxon>
        <taxon>Echinostomatoidea</taxon>
        <taxon>Echinostomatidae</taxon>
        <taxon>Echinostoma</taxon>
    </lineage>
</organism>
<dbReference type="InterPro" id="IPR027417">
    <property type="entry name" value="P-loop_NTPase"/>
</dbReference>
<evidence type="ECO:0000256" key="1">
    <source>
        <dbReference type="ARBA" id="ARBA00004141"/>
    </source>
</evidence>
<evidence type="ECO:0000256" key="2">
    <source>
        <dbReference type="ARBA" id="ARBA00005814"/>
    </source>
</evidence>
<sequence>MSFSSGSESVRNCASLDRNSHSRGLKGTEYRQNYVSSCPFTEVHFQSGPKHNFGSLNAQRSTTLKSVAPGNGDWVITDSGICFGDWDSSTEGNMASVSVSPAHIVRRPQAVFKSTHLSEKQYKQSPRSDRGLRKTTDLNSEENTRAHKPVRSRPVFRSHSFNPRDTVAGWNRMTDSPPPVPPRTRRSRRAASSRHRWPSDSDIMLNNYSKTREIPSTNPMTSSQTATIRIRGDPQIPEWHQDPQALQAHANTLPQTQEQPGFANSAQPTGESAEFSKWDGALRTNGPTRSPQATRPSYTRTFHGGLTQESPKNYQRLSNVTSVVPLSGLSPFSGGFSRDSVGLPGRESIRHQQPGFPSSGESVISRRSTFNGATLSFHHIRYEVKTKKMPWSRAVTKTVLDDVSGILRPGVNAIMGPTGSGKSSLLDVLAGRKDPRFLSGQVLVDGAPQPKNFKCISGYVVQDDIVMGTLTVRENLHFSAALRMTVKCSKAERDQKVNEIIDELGLTAVADSKVR</sequence>
<dbReference type="Pfam" id="PF00005">
    <property type="entry name" value="ABC_tran"/>
    <property type="match status" value="1"/>
</dbReference>
<evidence type="ECO:0000256" key="5">
    <source>
        <dbReference type="ARBA" id="ARBA00022989"/>
    </source>
</evidence>
<reference evidence="9 10" key="2">
    <citation type="submission" date="2018-11" db="EMBL/GenBank/DDBJ databases">
        <authorList>
            <consortium name="Pathogen Informatics"/>
        </authorList>
    </citation>
    <scope>NUCLEOTIDE SEQUENCE [LARGE SCALE GENOMIC DNA]</scope>
    <source>
        <strain evidence="9 10">Egypt</strain>
    </source>
</reference>
<comment type="subcellular location">
    <subcellularLocation>
        <location evidence="1">Membrane</location>
        <topology evidence="1">Multi-pass membrane protein</topology>
    </subcellularLocation>
</comment>
<evidence type="ECO:0000256" key="3">
    <source>
        <dbReference type="ARBA" id="ARBA00022448"/>
    </source>
</evidence>
<feature type="region of interest" description="Disordered" evidence="7">
    <location>
        <begin position="111"/>
        <end position="203"/>
    </location>
</feature>
<dbReference type="EMBL" id="UZAN01045511">
    <property type="protein sequence ID" value="VDP82754.1"/>
    <property type="molecule type" value="Genomic_DNA"/>
</dbReference>
<evidence type="ECO:0000256" key="7">
    <source>
        <dbReference type="SAM" id="MobiDB-lite"/>
    </source>
</evidence>
<evidence type="ECO:0000313" key="11">
    <source>
        <dbReference type="WBParaSite" id="ECPE_0000811801-mRNA-1"/>
    </source>
</evidence>
<dbReference type="SUPFAM" id="SSF52540">
    <property type="entry name" value="P-loop containing nucleoside triphosphate hydrolases"/>
    <property type="match status" value="1"/>
</dbReference>
<dbReference type="GO" id="GO:0016887">
    <property type="term" value="F:ATP hydrolysis activity"/>
    <property type="evidence" value="ECO:0007669"/>
    <property type="project" value="InterPro"/>
</dbReference>
<dbReference type="PANTHER" id="PTHR48041:SF116">
    <property type="entry name" value="PROTEIN BROWN"/>
    <property type="match status" value="1"/>
</dbReference>
<keyword evidence="6" id="KW-0472">Membrane</keyword>
<feature type="compositionally biased region" description="Basic and acidic residues" evidence="7">
    <location>
        <begin position="116"/>
        <end position="136"/>
    </location>
</feature>
<dbReference type="PANTHER" id="PTHR48041">
    <property type="entry name" value="ABC TRANSPORTER G FAMILY MEMBER 28"/>
    <property type="match status" value="1"/>
</dbReference>
<evidence type="ECO:0000313" key="10">
    <source>
        <dbReference type="Proteomes" id="UP000272942"/>
    </source>
</evidence>
<dbReference type="Proteomes" id="UP000272942">
    <property type="component" value="Unassembled WGS sequence"/>
</dbReference>
<feature type="compositionally biased region" description="Polar residues" evidence="7">
    <location>
        <begin position="256"/>
        <end position="270"/>
    </location>
</feature>
<keyword evidence="3" id="KW-0813">Transport</keyword>
<name>A0A183AMB1_9TREM</name>
<dbReference type="OrthoDB" id="66620at2759"/>
<dbReference type="GO" id="GO:0042626">
    <property type="term" value="F:ATPase-coupled transmembrane transporter activity"/>
    <property type="evidence" value="ECO:0007669"/>
    <property type="project" value="TreeGrafter"/>
</dbReference>
<dbReference type="Gene3D" id="3.40.50.300">
    <property type="entry name" value="P-loop containing nucleotide triphosphate hydrolases"/>
    <property type="match status" value="1"/>
</dbReference>
<dbReference type="InterPro" id="IPR050352">
    <property type="entry name" value="ABCG_transporters"/>
</dbReference>
<evidence type="ECO:0000259" key="8">
    <source>
        <dbReference type="Pfam" id="PF00005"/>
    </source>
</evidence>
<feature type="domain" description="ABC transporter" evidence="8">
    <location>
        <begin position="402"/>
        <end position="514"/>
    </location>
</feature>
<dbReference type="GO" id="GO:0005524">
    <property type="term" value="F:ATP binding"/>
    <property type="evidence" value="ECO:0007669"/>
    <property type="project" value="InterPro"/>
</dbReference>
<keyword evidence="5" id="KW-1133">Transmembrane helix</keyword>
<dbReference type="GO" id="GO:0005886">
    <property type="term" value="C:plasma membrane"/>
    <property type="evidence" value="ECO:0007669"/>
    <property type="project" value="TreeGrafter"/>
</dbReference>
<evidence type="ECO:0000256" key="6">
    <source>
        <dbReference type="ARBA" id="ARBA00023136"/>
    </source>
</evidence>
<dbReference type="AlphaFoldDB" id="A0A183AMB1"/>
<keyword evidence="10" id="KW-1185">Reference proteome</keyword>
<reference evidence="11" key="1">
    <citation type="submission" date="2016-06" db="UniProtKB">
        <authorList>
            <consortium name="WormBaseParasite"/>
        </authorList>
    </citation>
    <scope>IDENTIFICATION</scope>
</reference>
<proteinExistence type="inferred from homology"/>
<keyword evidence="4" id="KW-0812">Transmembrane</keyword>
<evidence type="ECO:0000256" key="4">
    <source>
        <dbReference type="ARBA" id="ARBA00022692"/>
    </source>
</evidence>